<feature type="domain" description="M23ase beta-sheet core" evidence="1">
    <location>
        <begin position="206"/>
        <end position="289"/>
    </location>
</feature>
<dbReference type="EMBL" id="WBUI01000019">
    <property type="protein sequence ID" value="KAB2930634.1"/>
    <property type="molecule type" value="Genomic_DNA"/>
</dbReference>
<dbReference type="InterPro" id="IPR011055">
    <property type="entry name" value="Dup_hybrid_motif"/>
</dbReference>
<gene>
    <name evidence="2" type="ORF">F9K24_16465</name>
</gene>
<accession>A0A833LWC7</accession>
<dbReference type="SUPFAM" id="SSF51261">
    <property type="entry name" value="Duplicated hybrid motif"/>
    <property type="match status" value="1"/>
</dbReference>
<dbReference type="CDD" id="cd12797">
    <property type="entry name" value="M23_peptidase"/>
    <property type="match status" value="1"/>
</dbReference>
<protein>
    <submittedName>
        <fullName evidence="2">M23 family metallopeptidase</fullName>
    </submittedName>
</protein>
<dbReference type="Pfam" id="PF01551">
    <property type="entry name" value="Peptidase_M23"/>
    <property type="match status" value="1"/>
</dbReference>
<name>A0A833LWC7_9LEPT</name>
<sequence length="301" mass="33513">MHALELAEEGIGGPDSNCHELTEQEIKIAKRDLQLRIENSMGDLDPKSRKIFFEIFFADEIERLEAITDKRLGADKGSNNGDIGRLRLQFEQNEGQRRSAIEVLKSRMAAEDALRAANPTLGDLLFGKEKYATLETPPLVELANGARLPIPSYVNSAFGWRLLPREKKDSEGKVELDKDGKPIIEYYRDFHPAVDLRTGVLQKNALVPVQSVEKGLVEFAGDAGGYGKLVIVDHGDGVKTYYAHNSSINVEKGQMIRQGQIVSTSGNSGFSTAPHLHFELRVNGVQVDPLKYDWKNKEILK</sequence>
<evidence type="ECO:0000313" key="2">
    <source>
        <dbReference type="EMBL" id="KAB2930634.1"/>
    </source>
</evidence>
<reference evidence="2 3" key="1">
    <citation type="submission" date="2019-10" db="EMBL/GenBank/DDBJ databases">
        <title>Extracellular Electron Transfer in a Candidatus Methanoperedens spp. Enrichment Culture.</title>
        <authorList>
            <person name="Berger S."/>
            <person name="Rangel Shaw D."/>
            <person name="Berben T."/>
            <person name="In 'T Zandt M."/>
            <person name="Frank J."/>
            <person name="Reimann J."/>
            <person name="Jetten M.S.M."/>
            <person name="Welte C.U."/>
        </authorList>
    </citation>
    <scope>NUCLEOTIDE SEQUENCE [LARGE SCALE GENOMIC DNA]</scope>
    <source>
        <strain evidence="2">SB12</strain>
    </source>
</reference>
<dbReference type="InterPro" id="IPR016047">
    <property type="entry name" value="M23ase_b-sheet_dom"/>
</dbReference>
<evidence type="ECO:0000259" key="1">
    <source>
        <dbReference type="Pfam" id="PF01551"/>
    </source>
</evidence>
<dbReference type="GO" id="GO:0004222">
    <property type="term" value="F:metalloendopeptidase activity"/>
    <property type="evidence" value="ECO:0007669"/>
    <property type="project" value="TreeGrafter"/>
</dbReference>
<comment type="caution">
    <text evidence="2">The sequence shown here is derived from an EMBL/GenBank/DDBJ whole genome shotgun (WGS) entry which is preliminary data.</text>
</comment>
<dbReference type="Gene3D" id="2.70.70.10">
    <property type="entry name" value="Glucose Permease (Domain IIA)"/>
    <property type="match status" value="1"/>
</dbReference>
<dbReference type="PANTHER" id="PTHR21666:SF270">
    <property type="entry name" value="MUREIN HYDROLASE ACTIVATOR ENVC"/>
    <property type="match status" value="1"/>
</dbReference>
<dbReference type="PANTHER" id="PTHR21666">
    <property type="entry name" value="PEPTIDASE-RELATED"/>
    <property type="match status" value="1"/>
</dbReference>
<dbReference type="Proteomes" id="UP000460298">
    <property type="component" value="Unassembled WGS sequence"/>
</dbReference>
<proteinExistence type="predicted"/>
<dbReference type="InterPro" id="IPR050570">
    <property type="entry name" value="Cell_wall_metabolism_enzyme"/>
</dbReference>
<organism evidence="2 3">
    <name type="scientific">Leptonema illini</name>
    <dbReference type="NCBI Taxonomy" id="183"/>
    <lineage>
        <taxon>Bacteria</taxon>
        <taxon>Pseudomonadati</taxon>
        <taxon>Spirochaetota</taxon>
        <taxon>Spirochaetia</taxon>
        <taxon>Leptospirales</taxon>
        <taxon>Leptospiraceae</taxon>
        <taxon>Leptonema</taxon>
    </lineage>
</organism>
<evidence type="ECO:0000313" key="3">
    <source>
        <dbReference type="Proteomes" id="UP000460298"/>
    </source>
</evidence>
<dbReference type="AlphaFoldDB" id="A0A833LWC7"/>